<accession>A0A4Z2HQ36</accession>
<feature type="compositionally biased region" description="Basic and acidic residues" evidence="3">
    <location>
        <begin position="363"/>
        <end position="387"/>
    </location>
</feature>
<feature type="region of interest" description="Disordered" evidence="3">
    <location>
        <begin position="363"/>
        <end position="473"/>
    </location>
</feature>
<dbReference type="GO" id="GO:0005737">
    <property type="term" value="C:cytoplasm"/>
    <property type="evidence" value="ECO:0007669"/>
    <property type="project" value="TreeGrafter"/>
</dbReference>
<dbReference type="Pfam" id="PF14604">
    <property type="entry name" value="SH3_9"/>
    <property type="match status" value="2"/>
</dbReference>
<feature type="compositionally biased region" description="Low complexity" evidence="3">
    <location>
        <begin position="584"/>
        <end position="599"/>
    </location>
</feature>
<feature type="domain" description="SH3" evidence="4">
    <location>
        <begin position="244"/>
        <end position="303"/>
    </location>
</feature>
<evidence type="ECO:0000259" key="4">
    <source>
        <dbReference type="PROSITE" id="PS50002"/>
    </source>
</evidence>
<proteinExistence type="predicted"/>
<evidence type="ECO:0000256" key="1">
    <source>
        <dbReference type="ARBA" id="ARBA00022443"/>
    </source>
</evidence>
<feature type="compositionally biased region" description="Pro residues" evidence="3">
    <location>
        <begin position="624"/>
        <end position="635"/>
    </location>
</feature>
<feature type="domain" description="SH3" evidence="4">
    <location>
        <begin position="36"/>
        <end position="100"/>
    </location>
</feature>
<dbReference type="AlphaFoldDB" id="A0A4Z2HQ36"/>
<dbReference type="Proteomes" id="UP000314294">
    <property type="component" value="Unassembled WGS sequence"/>
</dbReference>
<feature type="compositionally biased region" description="Acidic residues" evidence="3">
    <location>
        <begin position="205"/>
        <end position="245"/>
    </location>
</feature>
<dbReference type="InterPro" id="IPR051492">
    <property type="entry name" value="Dynamin-Rho_GEF"/>
</dbReference>
<gene>
    <name evidence="5" type="primary">Dnmbp</name>
    <name evidence="5" type="ORF">EYF80_022036</name>
</gene>
<feature type="region of interest" description="Disordered" evidence="3">
    <location>
        <begin position="303"/>
        <end position="341"/>
    </location>
</feature>
<dbReference type="PROSITE" id="PS50002">
    <property type="entry name" value="SH3"/>
    <property type="match status" value="3"/>
</dbReference>
<organism evidence="5 6">
    <name type="scientific">Liparis tanakae</name>
    <name type="common">Tanaka's snailfish</name>
    <dbReference type="NCBI Taxonomy" id="230148"/>
    <lineage>
        <taxon>Eukaryota</taxon>
        <taxon>Metazoa</taxon>
        <taxon>Chordata</taxon>
        <taxon>Craniata</taxon>
        <taxon>Vertebrata</taxon>
        <taxon>Euteleostomi</taxon>
        <taxon>Actinopterygii</taxon>
        <taxon>Neopterygii</taxon>
        <taxon>Teleostei</taxon>
        <taxon>Neoteleostei</taxon>
        <taxon>Acanthomorphata</taxon>
        <taxon>Eupercaria</taxon>
        <taxon>Perciformes</taxon>
        <taxon>Cottioidei</taxon>
        <taxon>Cottales</taxon>
        <taxon>Liparidae</taxon>
        <taxon>Liparis</taxon>
    </lineage>
</organism>
<keyword evidence="1 2" id="KW-0728">SH3 domain</keyword>
<reference evidence="5 6" key="1">
    <citation type="submission" date="2019-03" db="EMBL/GenBank/DDBJ databases">
        <title>First draft genome of Liparis tanakae, snailfish: a comprehensive survey of snailfish specific genes.</title>
        <authorList>
            <person name="Kim W."/>
            <person name="Song I."/>
            <person name="Jeong J.-H."/>
            <person name="Kim D."/>
            <person name="Kim S."/>
            <person name="Ryu S."/>
            <person name="Song J.Y."/>
            <person name="Lee S.K."/>
        </authorList>
    </citation>
    <scope>NUCLEOTIDE SEQUENCE [LARGE SCALE GENOMIC DNA]</scope>
    <source>
        <tissue evidence="5">Muscle</tissue>
    </source>
</reference>
<comment type="caution">
    <text evidence="5">The sequence shown here is derived from an EMBL/GenBank/DDBJ whole genome shotgun (WGS) entry which is preliminary data.</text>
</comment>
<dbReference type="Gene3D" id="2.30.30.40">
    <property type="entry name" value="SH3 Domains"/>
    <property type="match status" value="2"/>
</dbReference>
<evidence type="ECO:0000313" key="6">
    <source>
        <dbReference type="Proteomes" id="UP000314294"/>
    </source>
</evidence>
<feature type="region of interest" description="Disordered" evidence="3">
    <location>
        <begin position="682"/>
        <end position="701"/>
    </location>
</feature>
<feature type="region of interest" description="Disordered" evidence="3">
    <location>
        <begin position="577"/>
        <end position="655"/>
    </location>
</feature>
<feature type="compositionally biased region" description="Basic and acidic residues" evidence="3">
    <location>
        <begin position="682"/>
        <end position="695"/>
    </location>
</feature>
<dbReference type="FunFam" id="2.30.30.40:FF:000160">
    <property type="entry name" value="dynamin-binding protein isoform X1"/>
    <property type="match status" value="1"/>
</dbReference>
<dbReference type="InterPro" id="IPR035819">
    <property type="entry name" value="DNMBP_SH3_N3"/>
</dbReference>
<evidence type="ECO:0000256" key="2">
    <source>
        <dbReference type="PROSITE-ProRule" id="PRU00192"/>
    </source>
</evidence>
<feature type="compositionally biased region" description="Polar residues" evidence="3">
    <location>
        <begin position="496"/>
        <end position="515"/>
    </location>
</feature>
<dbReference type="PRINTS" id="PR00499">
    <property type="entry name" value="P67PHOX"/>
</dbReference>
<dbReference type="CDD" id="cd11796">
    <property type="entry name" value="SH3_DNMBP_N3"/>
    <property type="match status" value="1"/>
</dbReference>
<name>A0A4Z2HQ36_9TELE</name>
<dbReference type="GO" id="GO:0060271">
    <property type="term" value="P:cilium assembly"/>
    <property type="evidence" value="ECO:0007669"/>
    <property type="project" value="TreeGrafter"/>
</dbReference>
<dbReference type="PANTHER" id="PTHR22834">
    <property type="entry name" value="NUCLEAR FUSION PROTEIN FUS2"/>
    <property type="match status" value="1"/>
</dbReference>
<protein>
    <submittedName>
        <fullName evidence="5">Dynamin-binding protein</fullName>
    </submittedName>
</protein>
<dbReference type="SUPFAM" id="SSF50044">
    <property type="entry name" value="SH3-domain"/>
    <property type="match status" value="3"/>
</dbReference>
<feature type="region of interest" description="Disordered" evidence="3">
    <location>
        <begin position="203"/>
        <end position="245"/>
    </location>
</feature>
<feature type="domain" description="SH3" evidence="4">
    <location>
        <begin position="122"/>
        <end position="181"/>
    </location>
</feature>
<sequence>MVLPVVIPSCSSLSVLSAGQFPSTFVEEVTIPSTKSGERLFVCTNDFSSAEPGYSSLKRGDVVVGEAGGPADLGENWQRGCNAWGVRGLFPASCVAELTLSGRSRQLSERSAQAQASELPPHALGQARALMSLHAQLHEELDFRQGDLIIITGRPEPGWFQGELDGRRGVFPEGFVELQGPLRSPREPADCPYLADDAERFRYEDPDDAGEGTEEEGAEDGEVFHTDDEEQKEDVEEEEEEEEEDGVYVVALYEFRAMEPGELDFDMGDRIRLLCTLEDGWLEGELRGRRGIFPHRFVKIEDDGQKTAEETNVVEPEEDKENTEYSSGHACPNGSNTDPEWRTYEDHTVWDLDYFEEQRWKSENRRTGFQTDHRGQRDGSSRPDSQPRRPGNPAQKAPERPKSSPPARPRLPSRVSLPAGTHRPHGPPPGASYTNGNARPSQPKLTHSLTLPSSQRRHQRPAKGGGGGGLGQALFNLAEGHVQKKLARHASAGDADTTTGHRSQQAPRGSNGIAPTSAATFEALATSAGDLETKLSQQLFEFEKSLTSSYGDANVSSDPSRRSRTLRHFSIMDFGDESDVVRGSSSSSHLSRSNSASSSLERRGTLRPPPPRPRALRSSAPCKPARPAPRVPPRCPGQNAAPPIASSPPDEPASDLLDQIAEGRAEFGDLAAAQEHEIQAELEREMESEGRRRREEEEEEEEERYQLLLLRLQEVEHDMEAYAHTAEELRNMLEEEEDETARTQALENLEFCNYTLETLALEQQQLQGEAAGGRVIRISQKVMKPNRMTFGGMISYYPGTI</sequence>
<evidence type="ECO:0000256" key="3">
    <source>
        <dbReference type="SAM" id="MobiDB-lite"/>
    </source>
</evidence>
<feature type="region of interest" description="Disordered" evidence="3">
    <location>
        <begin position="485"/>
        <end position="515"/>
    </location>
</feature>
<dbReference type="InterPro" id="IPR001452">
    <property type="entry name" value="SH3_domain"/>
</dbReference>
<evidence type="ECO:0000313" key="5">
    <source>
        <dbReference type="EMBL" id="TNN67720.1"/>
    </source>
</evidence>
<feature type="compositionally biased region" description="Polar residues" evidence="3">
    <location>
        <begin position="432"/>
        <end position="454"/>
    </location>
</feature>
<dbReference type="FunFam" id="2.30.30.40:FF:000138">
    <property type="entry name" value="dynamin-binding protein isoform X1"/>
    <property type="match status" value="1"/>
</dbReference>
<dbReference type="GO" id="GO:0005085">
    <property type="term" value="F:guanyl-nucleotide exchange factor activity"/>
    <property type="evidence" value="ECO:0007669"/>
    <property type="project" value="TreeGrafter"/>
</dbReference>
<dbReference type="EMBL" id="SRLO01000199">
    <property type="protein sequence ID" value="TNN67720.1"/>
    <property type="molecule type" value="Genomic_DNA"/>
</dbReference>
<dbReference type="InterPro" id="IPR036028">
    <property type="entry name" value="SH3-like_dom_sf"/>
</dbReference>
<dbReference type="SMART" id="SM00326">
    <property type="entry name" value="SH3"/>
    <property type="match status" value="3"/>
</dbReference>
<dbReference type="PANTHER" id="PTHR22834:SF19">
    <property type="entry name" value="DYNAMIN-BINDING PROTEIN"/>
    <property type="match status" value="1"/>
</dbReference>
<dbReference type="OrthoDB" id="27823at2759"/>
<keyword evidence="6" id="KW-1185">Reference proteome</keyword>